<evidence type="ECO:0000313" key="1">
    <source>
        <dbReference type="EMBL" id="TXR52437.1"/>
    </source>
</evidence>
<dbReference type="AlphaFoldDB" id="A0A5C8Z4D6"/>
<proteinExistence type="predicted"/>
<dbReference type="RefSeq" id="WP_147928096.1">
    <property type="nucleotide sequence ID" value="NZ_VKAC01000014.1"/>
</dbReference>
<dbReference type="EMBL" id="VKAC01000014">
    <property type="protein sequence ID" value="TXR52437.1"/>
    <property type="molecule type" value="Genomic_DNA"/>
</dbReference>
<dbReference type="OrthoDB" id="3255134at2"/>
<name>A0A5C8Z4D6_9ACTN</name>
<evidence type="ECO:0000313" key="2">
    <source>
        <dbReference type="Proteomes" id="UP000321234"/>
    </source>
</evidence>
<comment type="caution">
    <text evidence="1">The sequence shown here is derived from an EMBL/GenBank/DDBJ whole genome shotgun (WGS) entry which is preliminary data.</text>
</comment>
<reference evidence="1 2" key="1">
    <citation type="submission" date="2019-07" db="EMBL/GenBank/DDBJ databases">
        <title>Quadrisphaera sp. strain DD2A genome sequencing and assembly.</title>
        <authorList>
            <person name="Kim I."/>
        </authorList>
    </citation>
    <scope>NUCLEOTIDE SEQUENCE [LARGE SCALE GENOMIC DNA]</scope>
    <source>
        <strain evidence="1 2">DD2A</strain>
    </source>
</reference>
<gene>
    <name evidence="1" type="ORF">FMM08_19780</name>
</gene>
<organism evidence="1 2">
    <name type="scientific">Quadrisphaera setariae</name>
    <dbReference type="NCBI Taxonomy" id="2593304"/>
    <lineage>
        <taxon>Bacteria</taxon>
        <taxon>Bacillati</taxon>
        <taxon>Actinomycetota</taxon>
        <taxon>Actinomycetes</taxon>
        <taxon>Kineosporiales</taxon>
        <taxon>Kineosporiaceae</taxon>
        <taxon>Quadrisphaera</taxon>
    </lineage>
</organism>
<dbReference type="Proteomes" id="UP000321234">
    <property type="component" value="Unassembled WGS sequence"/>
</dbReference>
<sequence length="170" mass="18806">MAAAICTAEEQERLRAALRGLLLPRQDRLHWRDESEARRLQITAGIAALSAALHSVVVVAAPVPDAKQERARRLCLETLHPALEAHGVSLIVQEQRTPQQNRRDLQMVDALRSAHLLSAAVRVEFAQPIEEPLLWLPDTIAGAAGLAREGHPEHLARLSLAIQHHDVPMR</sequence>
<protein>
    <submittedName>
        <fullName evidence="1">Uncharacterized protein</fullName>
    </submittedName>
</protein>
<keyword evidence="2" id="KW-1185">Reference proteome</keyword>
<accession>A0A5C8Z4D6</accession>